<dbReference type="GO" id="GO:0003723">
    <property type="term" value="F:RNA binding"/>
    <property type="evidence" value="ECO:0007669"/>
    <property type="project" value="InterPro"/>
</dbReference>
<comment type="caution">
    <text evidence="1">The sequence shown here is derived from an EMBL/GenBank/DDBJ whole genome shotgun (WGS) entry which is preliminary data.</text>
</comment>
<dbReference type="GO" id="GO:0004519">
    <property type="term" value="F:endonuclease activity"/>
    <property type="evidence" value="ECO:0007669"/>
    <property type="project" value="InterPro"/>
</dbReference>
<dbReference type="InterPro" id="IPR018669">
    <property type="entry name" value="Toxin_HigB"/>
</dbReference>
<protein>
    <submittedName>
        <fullName evidence="1">Addiction module toxin RelE</fullName>
    </submittedName>
</protein>
<accession>A0A2S7KYW8</accession>
<dbReference type="AlphaFoldDB" id="A0A2S7KYW8"/>
<dbReference type="GO" id="GO:0110001">
    <property type="term" value="C:toxin-antitoxin complex"/>
    <property type="evidence" value="ECO:0007669"/>
    <property type="project" value="InterPro"/>
</dbReference>
<gene>
    <name evidence="1" type="ORF">BST83_12100</name>
</gene>
<reference evidence="1 2" key="1">
    <citation type="submission" date="2016-11" db="EMBL/GenBank/DDBJ databases">
        <title>Trade-off between light-utilization and light-protection in marine flavobacteria.</title>
        <authorList>
            <person name="Kumagai Y."/>
        </authorList>
    </citation>
    <scope>NUCLEOTIDE SEQUENCE [LARGE SCALE GENOMIC DNA]</scope>
    <source>
        <strain evidence="1 2">ATCC 700397</strain>
    </source>
</reference>
<proteinExistence type="predicted"/>
<dbReference type="Proteomes" id="UP000239522">
    <property type="component" value="Unassembled WGS sequence"/>
</dbReference>
<dbReference type="EMBL" id="MQUA01000013">
    <property type="protein sequence ID" value="PQB07810.1"/>
    <property type="molecule type" value="Genomic_DNA"/>
</dbReference>
<evidence type="ECO:0000313" key="2">
    <source>
        <dbReference type="Proteomes" id="UP000239522"/>
    </source>
</evidence>
<keyword evidence="2" id="KW-1185">Reference proteome</keyword>
<dbReference type="Pfam" id="PF09907">
    <property type="entry name" value="HigB_toxin"/>
    <property type="match status" value="1"/>
</dbReference>
<organism evidence="1 2">
    <name type="scientific">Polaribacter filamentus</name>
    <dbReference type="NCBI Taxonomy" id="53483"/>
    <lineage>
        <taxon>Bacteria</taxon>
        <taxon>Pseudomonadati</taxon>
        <taxon>Bacteroidota</taxon>
        <taxon>Flavobacteriia</taxon>
        <taxon>Flavobacteriales</taxon>
        <taxon>Flavobacteriaceae</taxon>
    </lineage>
</organism>
<evidence type="ECO:0000313" key="1">
    <source>
        <dbReference type="EMBL" id="PQB07810.1"/>
    </source>
</evidence>
<name>A0A2S7KYW8_9FLAO</name>
<sequence length="106" mass="12627">MFNIIQRRTLLNYIGLYPEAATSLQEWYRELEISEFKNFNELKEVYKNGSIVGDDSVVFTIKGNSYRLVVRFVFTYKAIQIKWFGTHNEYNAINVETVQFKTKRNK</sequence>
<dbReference type="OrthoDB" id="9799912at2"/>